<dbReference type="AlphaFoldDB" id="U4LWV5"/>
<reference evidence="2 3" key="1">
    <citation type="journal article" date="2013" name="PLoS Genet.">
        <title>The genome and development-dependent transcriptomes of Pyronema confluens: a window into fungal evolution.</title>
        <authorList>
            <person name="Traeger S."/>
            <person name="Altegoer F."/>
            <person name="Freitag M."/>
            <person name="Gabaldon T."/>
            <person name="Kempken F."/>
            <person name="Kumar A."/>
            <person name="Marcet-Houben M."/>
            <person name="Poggeler S."/>
            <person name="Stajich J.E."/>
            <person name="Nowrousian M."/>
        </authorList>
    </citation>
    <scope>NUCLEOTIDE SEQUENCE [LARGE SCALE GENOMIC DNA]</scope>
    <source>
        <strain evidence="3">CBS 100304</strain>
        <tissue evidence="2">Vegetative mycelium</tissue>
    </source>
</reference>
<dbReference type="OrthoDB" id="5403934at2759"/>
<evidence type="ECO:0000313" key="2">
    <source>
        <dbReference type="EMBL" id="CCX34098.1"/>
    </source>
</evidence>
<name>U4LWV5_PYROM</name>
<evidence type="ECO:0000313" key="3">
    <source>
        <dbReference type="Proteomes" id="UP000018144"/>
    </source>
</evidence>
<keyword evidence="3" id="KW-1185">Reference proteome</keyword>
<organism evidence="2 3">
    <name type="scientific">Pyronema omphalodes (strain CBS 100304)</name>
    <name type="common">Pyronema confluens</name>
    <dbReference type="NCBI Taxonomy" id="1076935"/>
    <lineage>
        <taxon>Eukaryota</taxon>
        <taxon>Fungi</taxon>
        <taxon>Dikarya</taxon>
        <taxon>Ascomycota</taxon>
        <taxon>Pezizomycotina</taxon>
        <taxon>Pezizomycetes</taxon>
        <taxon>Pezizales</taxon>
        <taxon>Pyronemataceae</taxon>
        <taxon>Pyronema</taxon>
    </lineage>
</organism>
<dbReference type="EMBL" id="HF936296">
    <property type="protein sequence ID" value="CCX34098.1"/>
    <property type="molecule type" value="Genomic_DNA"/>
</dbReference>
<sequence length="154" mass="17070">MAATLPPTRIVASRVVPTTEAHAMLSEFLAKAAADRMASARGEIVLNDQQRIQKALEGEFIPQPVETFIDTQKTEKNVPYVEKDVEMAEGDEDEEDQNALGVDEGAGFHAGQATDMPAVEETGEIDKEKRKADKKARMKEEKKKRAEERAKEKS</sequence>
<proteinExistence type="predicted"/>
<evidence type="ECO:0000256" key="1">
    <source>
        <dbReference type="SAM" id="MobiDB-lite"/>
    </source>
</evidence>
<accession>U4LWV5</accession>
<feature type="compositionally biased region" description="Basic and acidic residues" evidence="1">
    <location>
        <begin position="138"/>
        <end position="154"/>
    </location>
</feature>
<protein>
    <submittedName>
        <fullName evidence="2">Uncharacterized protein</fullName>
    </submittedName>
</protein>
<feature type="region of interest" description="Disordered" evidence="1">
    <location>
        <begin position="88"/>
        <end position="154"/>
    </location>
</feature>
<dbReference type="Proteomes" id="UP000018144">
    <property type="component" value="Unassembled WGS sequence"/>
</dbReference>
<feature type="compositionally biased region" description="Acidic residues" evidence="1">
    <location>
        <begin position="88"/>
        <end position="97"/>
    </location>
</feature>
<gene>
    <name evidence="2" type="ORF">PCON_02576</name>
</gene>